<dbReference type="STRING" id="299262.BWR18_01525"/>
<reference evidence="2 3" key="1">
    <citation type="submission" date="2017-01" db="EMBL/GenBank/DDBJ databases">
        <title>Complete genome of Tateyamaria omphalii DOK1-4 isolated from seawater in Dokdo.</title>
        <authorList>
            <person name="Kim J.H."/>
            <person name="Chi W.-J."/>
        </authorList>
    </citation>
    <scope>NUCLEOTIDE SEQUENCE [LARGE SCALE GENOMIC DNA]</scope>
    <source>
        <strain evidence="2 3">DOK1-4</strain>
    </source>
</reference>
<name>A0A1P8MR80_9RHOB</name>
<feature type="compositionally biased region" description="Basic and acidic residues" evidence="1">
    <location>
        <begin position="32"/>
        <end position="51"/>
    </location>
</feature>
<dbReference type="KEGG" id="tom:BWR18_01525"/>
<protein>
    <recommendedName>
        <fullName evidence="4">DUF3618 domain-containing protein</fullName>
    </recommendedName>
</protein>
<gene>
    <name evidence="2" type="ORF">BWR18_01525</name>
</gene>
<evidence type="ECO:0008006" key="4">
    <source>
        <dbReference type="Google" id="ProtNLM"/>
    </source>
</evidence>
<accession>A0A1P8MR80</accession>
<feature type="region of interest" description="Disordered" evidence="1">
    <location>
        <begin position="131"/>
        <end position="161"/>
    </location>
</feature>
<dbReference type="Proteomes" id="UP000186336">
    <property type="component" value="Chromosome"/>
</dbReference>
<feature type="region of interest" description="Disordered" evidence="1">
    <location>
        <begin position="1"/>
        <end position="59"/>
    </location>
</feature>
<proteinExistence type="predicted"/>
<dbReference type="AlphaFoldDB" id="A0A1P8MR80"/>
<feature type="compositionally biased region" description="Polar residues" evidence="1">
    <location>
        <begin position="143"/>
        <end position="161"/>
    </location>
</feature>
<dbReference type="RefSeq" id="WP_076626389.1">
    <property type="nucleotide sequence ID" value="NZ_CP019312.1"/>
</dbReference>
<evidence type="ECO:0000313" key="2">
    <source>
        <dbReference type="EMBL" id="APX10522.1"/>
    </source>
</evidence>
<evidence type="ECO:0000313" key="3">
    <source>
        <dbReference type="Proteomes" id="UP000186336"/>
    </source>
</evidence>
<sequence length="161" mass="17063">MAETSQKPLVNKVKDSAASAAADMSDAAAGKARKEAEAARDMMTDEAEKTADAAQAAADEFDPGSIQAKALEEVARQVDHLADQIRTTDIDRLARSVGQAAQRNPLMFVAGAALVGFAATRFMRSRDPERRTAYRVNDPHATGGTTDGNVWRVNENTSGGA</sequence>
<organism evidence="2 3">
    <name type="scientific">Tateyamaria omphalii</name>
    <dbReference type="NCBI Taxonomy" id="299262"/>
    <lineage>
        <taxon>Bacteria</taxon>
        <taxon>Pseudomonadati</taxon>
        <taxon>Pseudomonadota</taxon>
        <taxon>Alphaproteobacteria</taxon>
        <taxon>Rhodobacterales</taxon>
        <taxon>Roseobacteraceae</taxon>
        <taxon>Tateyamaria</taxon>
    </lineage>
</organism>
<dbReference type="EMBL" id="CP019312">
    <property type="protein sequence ID" value="APX10522.1"/>
    <property type="molecule type" value="Genomic_DNA"/>
</dbReference>
<keyword evidence="3" id="KW-1185">Reference proteome</keyword>
<feature type="compositionally biased region" description="Low complexity" evidence="1">
    <location>
        <begin position="16"/>
        <end position="30"/>
    </location>
</feature>
<evidence type="ECO:0000256" key="1">
    <source>
        <dbReference type="SAM" id="MobiDB-lite"/>
    </source>
</evidence>